<dbReference type="GO" id="GO:0000977">
    <property type="term" value="F:RNA polymerase II transcription regulatory region sequence-specific DNA binding"/>
    <property type="evidence" value="ECO:0007669"/>
    <property type="project" value="TreeGrafter"/>
</dbReference>
<dbReference type="Proteomes" id="UP000747542">
    <property type="component" value="Unassembled WGS sequence"/>
</dbReference>
<dbReference type="Pfam" id="PF10264">
    <property type="entry name" value="WHD_Storkhead"/>
    <property type="match status" value="1"/>
</dbReference>
<dbReference type="AlphaFoldDB" id="A0A8J5JHI1"/>
<feature type="region of interest" description="Disordered" evidence="1">
    <location>
        <begin position="60"/>
        <end position="102"/>
    </location>
</feature>
<keyword evidence="4" id="KW-1185">Reference proteome</keyword>
<dbReference type="GO" id="GO:0005634">
    <property type="term" value="C:nucleus"/>
    <property type="evidence" value="ECO:0007669"/>
    <property type="project" value="TreeGrafter"/>
</dbReference>
<evidence type="ECO:0000256" key="1">
    <source>
        <dbReference type="SAM" id="MobiDB-lite"/>
    </source>
</evidence>
<dbReference type="GO" id="GO:0005737">
    <property type="term" value="C:cytoplasm"/>
    <property type="evidence" value="ECO:0007669"/>
    <property type="project" value="TreeGrafter"/>
</dbReference>
<dbReference type="InterPro" id="IPR040126">
    <property type="entry name" value="STOX1/2"/>
</dbReference>
<feature type="compositionally biased region" description="Basic and acidic residues" evidence="1">
    <location>
        <begin position="878"/>
        <end position="898"/>
    </location>
</feature>
<dbReference type="GO" id="GO:0006357">
    <property type="term" value="P:regulation of transcription by RNA polymerase II"/>
    <property type="evidence" value="ECO:0007669"/>
    <property type="project" value="InterPro"/>
</dbReference>
<feature type="compositionally biased region" description="Low complexity" evidence="1">
    <location>
        <begin position="543"/>
        <end position="554"/>
    </location>
</feature>
<gene>
    <name evidence="3" type="primary">Stox1-L</name>
    <name evidence="3" type="ORF">Hamer_G018831</name>
</gene>
<evidence type="ECO:0000259" key="2">
    <source>
        <dbReference type="Pfam" id="PF10264"/>
    </source>
</evidence>
<feature type="region of interest" description="Disordered" evidence="1">
    <location>
        <begin position="525"/>
        <end position="554"/>
    </location>
</feature>
<comment type="caution">
    <text evidence="3">The sequence shown here is derived from an EMBL/GenBank/DDBJ whole genome shotgun (WGS) entry which is preliminary data.</text>
</comment>
<feature type="compositionally biased region" description="Basic and acidic residues" evidence="1">
    <location>
        <begin position="681"/>
        <end position="701"/>
    </location>
</feature>
<accession>A0A8J5JHI1</accession>
<sequence>FVAHDPAISVPSRRPCGSATTVPDGRSNVTILGLHSELSHKVLIDGGECFAAPALLGHQASEGTPSTHTTTPHPPRLHSLTTTPHLHSHTPDLGSRCQERDGAQTRRHYHAHFILHRQRHAHQRPSRQTGYNNLSQHWQAWQTANSVCVWDKELLMAVQEAEFVGHLVGDVLLVGGSSSVLVTLTHAWSRALLAAPTGFTITMLGEISGCSVVKVPQGQFTPLADALCWVIYRLTKDGGRAEAETVQASLTTTFPSLNAPDPAHVHTVLSNLIRQCKVYYTGHSYGIVHPDTYQLTSVPEKSPDTSFALSLATPSTRHPLACLDSANHMCIGGMSHSAAQTDLAELITGSAQPSDKVIIPTPTPPGELLQHLALRILDLLGFVVFGGSAVLERQASLRVLSSHRTHNRTSSLRLSPTKAALLATAFGNSSSGVSSYACNTYQAHDMSDITVKAGERGSVLSKLLRVSPRRRLGSFSAQFPPPEWGDDTAPAVHVHCVAVQTLSQRRQEDKESWWCSTSQWTPRSATLPRRLRRPQSATPPPSQRSDSSSPAHLHSSCVQIQGSLSPYHSYVHSQASPLYYTQMSAKEGLDRLVLESSPLHRCGEPVISCRNHRHRSPVRQNYENHKHRSPVHQNYENHKHRSPVHQNIENHKHRSPVHQNYEKKKNHSDQLIESSPSRQTLDNRETTKKQTLEHPTHHAESRTSANKLPAHATRKQSTHPCRTPEEERVESLGETYIKTSGEEPTKSREDLVKGSGENTEKRAQGEHTPGPGETPPSSQPHRHKSHHCLKGKNQKQQESNHRNHKRDREKRESKDGRHDSKDVMIGRVNVEEITQKNQLKYNKYTSCESKDEKNKKMLDMKEGEKEKQFEISQGGNKPDNKDEKWNENCQQHEKDGSVKSEGGGRYNRLSLQLDLAVTNMNNSRKVVSSPQRPEVLKNNLLHGDGELTHVKGSCQDLTSRNLGYQEVDKCHKQMCSQTLDQVQQQSVSQGQQSHVTSNTKQQQHPRSPKKKSSPGTDVQNVTSIIPLENEKTVTKDVGDTSPNSSVKDPDKPGSSPDTGGLSVSTYPSLSELNLNFSSLAAQKILCGASVNSIDTLVEVNLAAEKRNFDNNKHSDSVTSTDFGFL</sequence>
<feature type="compositionally biased region" description="Basic and acidic residues" evidence="1">
    <location>
        <begin position="809"/>
        <end position="834"/>
    </location>
</feature>
<reference evidence="3" key="1">
    <citation type="journal article" date="2021" name="Sci. Adv.">
        <title>The American lobster genome reveals insights on longevity, neural, and immune adaptations.</title>
        <authorList>
            <person name="Polinski J.M."/>
            <person name="Zimin A.V."/>
            <person name="Clark K.F."/>
            <person name="Kohn A.B."/>
            <person name="Sadowski N."/>
            <person name="Timp W."/>
            <person name="Ptitsyn A."/>
            <person name="Khanna P."/>
            <person name="Romanova D.Y."/>
            <person name="Williams P."/>
            <person name="Greenwood S.J."/>
            <person name="Moroz L.L."/>
            <person name="Walt D.R."/>
            <person name="Bodnar A.G."/>
        </authorList>
    </citation>
    <scope>NUCLEOTIDE SEQUENCE</scope>
    <source>
        <strain evidence="3">GMGI-L3</strain>
    </source>
</reference>
<feature type="non-terminal residue" evidence="3">
    <location>
        <position position="1"/>
    </location>
</feature>
<feature type="compositionally biased region" description="Polar residues" evidence="1">
    <location>
        <begin position="671"/>
        <end position="680"/>
    </location>
</feature>
<feature type="compositionally biased region" description="Basic and acidic residues" evidence="1">
    <location>
        <begin position="1028"/>
        <end position="1038"/>
    </location>
</feature>
<feature type="compositionally biased region" description="Basic and acidic residues" evidence="1">
    <location>
        <begin position="740"/>
        <end position="765"/>
    </location>
</feature>
<feature type="region of interest" description="Disordered" evidence="1">
    <location>
        <begin position="612"/>
        <end position="905"/>
    </location>
</feature>
<feature type="compositionally biased region" description="Polar residues" evidence="1">
    <location>
        <begin position="1013"/>
        <end position="1023"/>
    </location>
</feature>
<feature type="domain" description="Winged helix Storkhead-box1" evidence="2">
    <location>
        <begin position="213"/>
        <end position="290"/>
    </location>
</feature>
<dbReference type="PANTHER" id="PTHR22437:SF0">
    <property type="entry name" value="FI21431P1"/>
    <property type="match status" value="1"/>
</dbReference>
<feature type="region of interest" description="Disordered" evidence="1">
    <location>
        <begin position="985"/>
        <end position="1062"/>
    </location>
</feature>
<feature type="compositionally biased region" description="Low complexity" evidence="1">
    <location>
        <begin position="64"/>
        <end position="85"/>
    </location>
</feature>
<name>A0A8J5JHI1_HOMAM</name>
<feature type="region of interest" description="Disordered" evidence="1">
    <location>
        <begin position="1"/>
        <end position="22"/>
    </location>
</feature>
<feature type="compositionally biased region" description="Basic residues" evidence="1">
    <location>
        <begin position="780"/>
        <end position="793"/>
    </location>
</feature>
<feature type="compositionally biased region" description="Basic and acidic residues" evidence="1">
    <location>
        <begin position="660"/>
        <end position="670"/>
    </location>
</feature>
<feature type="compositionally biased region" description="Polar residues" evidence="1">
    <location>
        <begin position="835"/>
        <end position="847"/>
    </location>
</feature>
<evidence type="ECO:0000313" key="4">
    <source>
        <dbReference type="Proteomes" id="UP000747542"/>
    </source>
</evidence>
<dbReference type="InterPro" id="IPR019391">
    <property type="entry name" value="Storkhead-box_WHD"/>
</dbReference>
<protein>
    <submittedName>
        <fullName evidence="3">Storkhead-box protein 1-like</fullName>
    </submittedName>
</protein>
<organism evidence="3 4">
    <name type="scientific">Homarus americanus</name>
    <name type="common">American lobster</name>
    <dbReference type="NCBI Taxonomy" id="6706"/>
    <lineage>
        <taxon>Eukaryota</taxon>
        <taxon>Metazoa</taxon>
        <taxon>Ecdysozoa</taxon>
        <taxon>Arthropoda</taxon>
        <taxon>Crustacea</taxon>
        <taxon>Multicrustacea</taxon>
        <taxon>Malacostraca</taxon>
        <taxon>Eumalacostraca</taxon>
        <taxon>Eucarida</taxon>
        <taxon>Decapoda</taxon>
        <taxon>Pleocyemata</taxon>
        <taxon>Astacidea</taxon>
        <taxon>Nephropoidea</taxon>
        <taxon>Nephropidae</taxon>
        <taxon>Homarus</taxon>
    </lineage>
</organism>
<dbReference type="PANTHER" id="PTHR22437">
    <property type="entry name" value="WINGED HELIX DOMAIN-CONTAINING PROTEIN"/>
    <property type="match status" value="1"/>
</dbReference>
<feature type="compositionally biased region" description="Basic and acidic residues" evidence="1">
    <location>
        <begin position="722"/>
        <end position="731"/>
    </location>
</feature>
<feature type="compositionally biased region" description="Basic and acidic residues" evidence="1">
    <location>
        <begin position="848"/>
        <end position="869"/>
    </location>
</feature>
<proteinExistence type="predicted"/>
<feature type="compositionally biased region" description="Low complexity" evidence="1">
    <location>
        <begin position="985"/>
        <end position="997"/>
    </location>
</feature>
<evidence type="ECO:0000313" key="3">
    <source>
        <dbReference type="EMBL" id="KAG7157755.1"/>
    </source>
</evidence>
<dbReference type="EMBL" id="JAHLQT010036987">
    <property type="protein sequence ID" value="KAG7157755.1"/>
    <property type="molecule type" value="Genomic_DNA"/>
</dbReference>